<dbReference type="AlphaFoldDB" id="A0A4Y2UM24"/>
<dbReference type="EMBL" id="BGPR01038264">
    <property type="protein sequence ID" value="GBO14079.1"/>
    <property type="molecule type" value="Genomic_DNA"/>
</dbReference>
<protein>
    <submittedName>
        <fullName evidence="1">Uncharacterized protein</fullName>
    </submittedName>
</protein>
<organism evidence="1 2">
    <name type="scientific">Araneus ventricosus</name>
    <name type="common">Orbweaver spider</name>
    <name type="synonym">Epeira ventricosa</name>
    <dbReference type="NCBI Taxonomy" id="182803"/>
    <lineage>
        <taxon>Eukaryota</taxon>
        <taxon>Metazoa</taxon>
        <taxon>Ecdysozoa</taxon>
        <taxon>Arthropoda</taxon>
        <taxon>Chelicerata</taxon>
        <taxon>Arachnida</taxon>
        <taxon>Araneae</taxon>
        <taxon>Araneomorphae</taxon>
        <taxon>Entelegynae</taxon>
        <taxon>Araneoidea</taxon>
        <taxon>Araneidae</taxon>
        <taxon>Araneus</taxon>
    </lineage>
</organism>
<gene>
    <name evidence="1" type="ORF">AVEN_259128_1</name>
</gene>
<comment type="caution">
    <text evidence="1">The sequence shown here is derived from an EMBL/GenBank/DDBJ whole genome shotgun (WGS) entry which is preliminary data.</text>
</comment>
<feature type="non-terminal residue" evidence="1">
    <location>
        <position position="1"/>
    </location>
</feature>
<proteinExistence type="predicted"/>
<accession>A0A4Y2UM24</accession>
<reference evidence="1 2" key="1">
    <citation type="journal article" date="2019" name="Sci. Rep.">
        <title>Orb-weaving spider Araneus ventricosus genome elucidates the spidroin gene catalogue.</title>
        <authorList>
            <person name="Kono N."/>
            <person name="Nakamura H."/>
            <person name="Ohtoshi R."/>
            <person name="Moran D.A.P."/>
            <person name="Shinohara A."/>
            <person name="Yoshida Y."/>
            <person name="Fujiwara M."/>
            <person name="Mori M."/>
            <person name="Tomita M."/>
            <person name="Arakawa K."/>
        </authorList>
    </citation>
    <scope>NUCLEOTIDE SEQUENCE [LARGE SCALE GENOMIC DNA]</scope>
</reference>
<sequence>AGYMGLRQLSHVDTTSIVSNCIGWMDMYWYGDNLMNPWAQHVNRELLNLRVEPLWW</sequence>
<evidence type="ECO:0000313" key="2">
    <source>
        <dbReference type="Proteomes" id="UP000499080"/>
    </source>
</evidence>
<keyword evidence="2" id="KW-1185">Reference proteome</keyword>
<name>A0A4Y2UM24_ARAVE</name>
<evidence type="ECO:0000313" key="1">
    <source>
        <dbReference type="EMBL" id="GBO14079.1"/>
    </source>
</evidence>
<dbReference type="Proteomes" id="UP000499080">
    <property type="component" value="Unassembled WGS sequence"/>
</dbReference>